<dbReference type="SUPFAM" id="SSF47571">
    <property type="entry name" value="Cloroperoxidase"/>
    <property type="match status" value="1"/>
</dbReference>
<evidence type="ECO:0000313" key="11">
    <source>
        <dbReference type="Proteomes" id="UP001498398"/>
    </source>
</evidence>
<proteinExistence type="inferred from homology"/>
<feature type="chain" id="PRO_5046105603" description="Heme haloperoxidase family profile domain-containing protein" evidence="8">
    <location>
        <begin position="24"/>
        <end position="272"/>
    </location>
</feature>
<evidence type="ECO:0000256" key="4">
    <source>
        <dbReference type="ARBA" id="ARBA00022723"/>
    </source>
</evidence>
<dbReference type="Gene3D" id="1.10.489.10">
    <property type="entry name" value="Chloroperoxidase-like"/>
    <property type="match status" value="1"/>
</dbReference>
<gene>
    <name evidence="10" type="ORF">VKT23_000301</name>
</gene>
<evidence type="ECO:0000256" key="8">
    <source>
        <dbReference type="SAM" id="SignalP"/>
    </source>
</evidence>
<evidence type="ECO:0000256" key="5">
    <source>
        <dbReference type="ARBA" id="ARBA00023002"/>
    </source>
</evidence>
<dbReference type="Pfam" id="PF01328">
    <property type="entry name" value="Peroxidase_2"/>
    <property type="match status" value="1"/>
</dbReference>
<dbReference type="Proteomes" id="UP001498398">
    <property type="component" value="Unassembled WGS sequence"/>
</dbReference>
<dbReference type="PROSITE" id="PS51405">
    <property type="entry name" value="HEME_HALOPEROXIDASE"/>
    <property type="match status" value="1"/>
</dbReference>
<protein>
    <recommendedName>
        <fullName evidence="9">Heme haloperoxidase family profile domain-containing protein</fullName>
    </recommendedName>
</protein>
<evidence type="ECO:0000256" key="6">
    <source>
        <dbReference type="ARBA" id="ARBA00023004"/>
    </source>
</evidence>
<dbReference type="InterPro" id="IPR000028">
    <property type="entry name" value="Chloroperoxidase"/>
</dbReference>
<organism evidence="10 11">
    <name type="scientific">Marasmiellus scandens</name>
    <dbReference type="NCBI Taxonomy" id="2682957"/>
    <lineage>
        <taxon>Eukaryota</taxon>
        <taxon>Fungi</taxon>
        <taxon>Dikarya</taxon>
        <taxon>Basidiomycota</taxon>
        <taxon>Agaricomycotina</taxon>
        <taxon>Agaricomycetes</taxon>
        <taxon>Agaricomycetidae</taxon>
        <taxon>Agaricales</taxon>
        <taxon>Marasmiineae</taxon>
        <taxon>Omphalotaceae</taxon>
        <taxon>Marasmiellus</taxon>
    </lineage>
</organism>
<keyword evidence="11" id="KW-1185">Reference proteome</keyword>
<sequence>MHFRTLVSLSTVSLSIFAAKVGGVPNSSESSVDWDVYPWMAPGPNDLRSPCPGLNALANHGFLPRDGRGLNGPVILDASQKVFNIQPEVLTLPTKLGLLTSDDPVSFTLDDLKLHGTIEHDTSLSRQDLALGDNLHFNEEIFSTLANANPGESFYDVNSAGEVMYQRLQQDIVANPNITNTVKEALLRSADSALYLSVMGDPSTGKAPKKFVQILFREERLPVAEGWQRSSIPLDGKTFNSLINSIMEASNWTTSGGCPWVRLGPEQPVSIV</sequence>
<dbReference type="PANTHER" id="PTHR33577">
    <property type="entry name" value="STERIGMATOCYSTIN BIOSYNTHESIS PEROXIDASE STCC-RELATED"/>
    <property type="match status" value="1"/>
</dbReference>
<keyword evidence="8" id="KW-0732">Signal</keyword>
<comment type="similarity">
    <text evidence="7">Belongs to the chloroperoxidase family.</text>
</comment>
<keyword evidence="6" id="KW-0408">Iron</keyword>
<dbReference type="EMBL" id="JBANRG010000001">
    <property type="protein sequence ID" value="KAK7472179.1"/>
    <property type="molecule type" value="Genomic_DNA"/>
</dbReference>
<dbReference type="InterPro" id="IPR036851">
    <property type="entry name" value="Chloroperoxidase-like_sf"/>
</dbReference>
<evidence type="ECO:0000256" key="7">
    <source>
        <dbReference type="ARBA" id="ARBA00025795"/>
    </source>
</evidence>
<evidence type="ECO:0000256" key="2">
    <source>
        <dbReference type="ARBA" id="ARBA00022559"/>
    </source>
</evidence>
<comment type="caution">
    <text evidence="10">The sequence shown here is derived from an EMBL/GenBank/DDBJ whole genome shotgun (WGS) entry which is preliminary data.</text>
</comment>
<dbReference type="PANTHER" id="PTHR33577:SF9">
    <property type="entry name" value="PEROXIDASE STCC"/>
    <property type="match status" value="1"/>
</dbReference>
<accession>A0ABR1K3X0</accession>
<evidence type="ECO:0000256" key="1">
    <source>
        <dbReference type="ARBA" id="ARBA00001970"/>
    </source>
</evidence>
<feature type="domain" description="Heme haloperoxidase family profile" evidence="9">
    <location>
        <begin position="35"/>
        <end position="245"/>
    </location>
</feature>
<reference evidence="10 11" key="1">
    <citation type="submission" date="2024-01" db="EMBL/GenBank/DDBJ databases">
        <title>A draft genome for the cacao thread blight pathogen Marasmiellus scandens.</title>
        <authorList>
            <person name="Baruah I.K."/>
            <person name="Leung J."/>
            <person name="Bukari Y."/>
            <person name="Amoako-Attah I."/>
            <person name="Meinhardt L.W."/>
            <person name="Bailey B.A."/>
            <person name="Cohen S.P."/>
        </authorList>
    </citation>
    <scope>NUCLEOTIDE SEQUENCE [LARGE SCALE GENOMIC DNA]</scope>
    <source>
        <strain evidence="10 11">GH-19</strain>
    </source>
</reference>
<evidence type="ECO:0000259" key="9">
    <source>
        <dbReference type="PROSITE" id="PS51405"/>
    </source>
</evidence>
<keyword evidence="3" id="KW-0349">Heme</keyword>
<keyword evidence="4" id="KW-0479">Metal-binding</keyword>
<evidence type="ECO:0000256" key="3">
    <source>
        <dbReference type="ARBA" id="ARBA00022617"/>
    </source>
</evidence>
<name>A0ABR1K3X0_9AGAR</name>
<keyword evidence="5" id="KW-0560">Oxidoreductase</keyword>
<evidence type="ECO:0000313" key="10">
    <source>
        <dbReference type="EMBL" id="KAK7472179.1"/>
    </source>
</evidence>
<comment type="cofactor">
    <cofactor evidence="1">
        <name>heme b</name>
        <dbReference type="ChEBI" id="CHEBI:60344"/>
    </cofactor>
</comment>
<feature type="signal peptide" evidence="8">
    <location>
        <begin position="1"/>
        <end position="23"/>
    </location>
</feature>
<keyword evidence="2" id="KW-0575">Peroxidase</keyword>